<reference evidence="3 4" key="1">
    <citation type="journal article" date="2024" name="Commun. Biol.">
        <title>Comparative genomic analysis of thermophilic fungi reveals convergent evolutionary adaptations and gene losses.</title>
        <authorList>
            <person name="Steindorff A.S."/>
            <person name="Aguilar-Pontes M.V."/>
            <person name="Robinson A.J."/>
            <person name="Andreopoulos B."/>
            <person name="LaButti K."/>
            <person name="Kuo A."/>
            <person name="Mondo S."/>
            <person name="Riley R."/>
            <person name="Otillar R."/>
            <person name="Haridas S."/>
            <person name="Lipzen A."/>
            <person name="Grimwood J."/>
            <person name="Schmutz J."/>
            <person name="Clum A."/>
            <person name="Reid I.D."/>
            <person name="Moisan M.C."/>
            <person name="Butler G."/>
            <person name="Nguyen T.T.M."/>
            <person name="Dewar K."/>
            <person name="Conant G."/>
            <person name="Drula E."/>
            <person name="Henrissat B."/>
            <person name="Hansel C."/>
            <person name="Singer S."/>
            <person name="Hutchinson M.I."/>
            <person name="de Vries R.P."/>
            <person name="Natvig D.O."/>
            <person name="Powell A.J."/>
            <person name="Tsang A."/>
            <person name="Grigoriev I.V."/>
        </authorList>
    </citation>
    <scope>NUCLEOTIDE SEQUENCE [LARGE SCALE GENOMIC DNA]</scope>
    <source>
        <strain evidence="3 4">CBS 494.80</strain>
    </source>
</reference>
<evidence type="ECO:0000256" key="2">
    <source>
        <dbReference type="SAM" id="MobiDB-lite"/>
    </source>
</evidence>
<dbReference type="Proteomes" id="UP001595075">
    <property type="component" value="Unassembled WGS sequence"/>
</dbReference>
<protein>
    <submittedName>
        <fullName evidence="3">Uncharacterized protein</fullName>
    </submittedName>
</protein>
<evidence type="ECO:0000256" key="1">
    <source>
        <dbReference type="SAM" id="Coils"/>
    </source>
</evidence>
<sequence>MSDAEAPSRKELVSRSINILKSALIDSCSRDYVIPDDYNGNLWLRRLIANIKANLEEIEEVRSIILQSFSTEMEVEHDLSNSERRHVLNEVEHSVRVKMKELLQAGIKEAVAKDIEDINANRLHISITSLVNVLVSIENNRDELLDRDGSSIGEEGEITEDEDGTELGDGMQVGNDTEEEVSELAKKVEQMEAELAQKDVRIQHIIEDNPTMSLRDDDLEGLRIQVRVLKAMVVERDARIEQIISDNPGMIIRDGAHSA</sequence>
<keyword evidence="4" id="KW-1185">Reference proteome</keyword>
<proteinExistence type="predicted"/>
<comment type="caution">
    <text evidence="3">The sequence shown here is derived from an EMBL/GenBank/DDBJ whole genome shotgun (WGS) entry which is preliminary data.</text>
</comment>
<gene>
    <name evidence="3" type="ORF">VTL71DRAFT_11427</name>
</gene>
<name>A0ABR4CQ59_9HELO</name>
<evidence type="ECO:0000313" key="3">
    <source>
        <dbReference type="EMBL" id="KAL2072084.1"/>
    </source>
</evidence>
<keyword evidence="1" id="KW-0175">Coiled coil</keyword>
<accession>A0ABR4CQ59</accession>
<feature type="region of interest" description="Disordered" evidence="2">
    <location>
        <begin position="146"/>
        <end position="172"/>
    </location>
</feature>
<organism evidence="3 4">
    <name type="scientific">Oculimacula yallundae</name>
    <dbReference type="NCBI Taxonomy" id="86028"/>
    <lineage>
        <taxon>Eukaryota</taxon>
        <taxon>Fungi</taxon>
        <taxon>Dikarya</taxon>
        <taxon>Ascomycota</taxon>
        <taxon>Pezizomycotina</taxon>
        <taxon>Leotiomycetes</taxon>
        <taxon>Helotiales</taxon>
        <taxon>Ploettnerulaceae</taxon>
        <taxon>Oculimacula</taxon>
    </lineage>
</organism>
<feature type="coiled-coil region" evidence="1">
    <location>
        <begin position="174"/>
        <end position="208"/>
    </location>
</feature>
<dbReference type="EMBL" id="JAZHXI010000004">
    <property type="protein sequence ID" value="KAL2072084.1"/>
    <property type="molecule type" value="Genomic_DNA"/>
</dbReference>
<feature type="compositionally biased region" description="Acidic residues" evidence="2">
    <location>
        <begin position="154"/>
        <end position="166"/>
    </location>
</feature>
<evidence type="ECO:0000313" key="4">
    <source>
        <dbReference type="Proteomes" id="UP001595075"/>
    </source>
</evidence>